<keyword evidence="3" id="KW-0446">Lipid-binding</keyword>
<sequence>MVVVNVGKWKETSDSIIFEDENTPLGQLNPTVGKALLEFRCKVEDAIIGNYILGWSTKTCDCCTRDHHHANSQEHGISLWGVPLLPSKGHEGTDIVLMKFFRARQYKVYEAFEMLQDTLKWRKEFDMDGIFDETFEPGLENVGYIDGTDKEGRPLLYVVYDPLRDINLFLKLLQNKEKKDQFLRWRVQQVEKGIEKLSFKNGGVDSVITILDMKYWPTGPAEIRRSVRKLLFSIYPDHYPEIIFRMVFLNVPIWSYALFNVFSKVLSQRAKSKLVITRPHKSAKTLLKYIAPENLPVQYGGLKREDDDAFLPEDQVSELVIWGGVTYSIEIAIAKPGETVVWDVTVVGWDVSYREEFVPDNDCLDIISIQTETKMEANARSSYYIREPGKILLTIHNGTFKKKKVLYRFKIKPMVNPNLHNLRVGGLCPSISENNDTSEDFDC</sequence>
<dbReference type="Gene3D" id="1.10.8.20">
    <property type="entry name" value="N-terminal domain of phosphatidylinositol transfer protein sec14p"/>
    <property type="match status" value="1"/>
</dbReference>
<dbReference type="Pfam" id="PF00650">
    <property type="entry name" value="CRAL_TRIO"/>
    <property type="match status" value="1"/>
</dbReference>
<proteinExistence type="inferred from homology"/>
<evidence type="ECO:0000313" key="7">
    <source>
        <dbReference type="EMBL" id="KAF6150935.1"/>
    </source>
</evidence>
<evidence type="ECO:0000256" key="3">
    <source>
        <dbReference type="ARBA" id="ARBA00023121"/>
    </source>
</evidence>
<feature type="domain" description="CRAL-TRIO" evidence="5">
    <location>
        <begin position="132"/>
        <end position="307"/>
    </location>
</feature>
<organism evidence="7 8">
    <name type="scientific">Kingdonia uniflora</name>
    <dbReference type="NCBI Taxonomy" id="39325"/>
    <lineage>
        <taxon>Eukaryota</taxon>
        <taxon>Viridiplantae</taxon>
        <taxon>Streptophyta</taxon>
        <taxon>Embryophyta</taxon>
        <taxon>Tracheophyta</taxon>
        <taxon>Spermatophyta</taxon>
        <taxon>Magnoliopsida</taxon>
        <taxon>Ranunculales</taxon>
        <taxon>Circaeasteraceae</taxon>
        <taxon>Kingdonia</taxon>
    </lineage>
</organism>
<dbReference type="GO" id="GO:0008289">
    <property type="term" value="F:lipid binding"/>
    <property type="evidence" value="ECO:0007669"/>
    <property type="project" value="UniProtKB-KW"/>
</dbReference>
<dbReference type="Proteomes" id="UP000541444">
    <property type="component" value="Unassembled WGS sequence"/>
</dbReference>
<dbReference type="AlphaFoldDB" id="A0A7J7M7T0"/>
<dbReference type="InterPro" id="IPR001251">
    <property type="entry name" value="CRAL-TRIO_dom"/>
</dbReference>
<dbReference type="OrthoDB" id="75724at2759"/>
<dbReference type="PROSITE" id="PS50866">
    <property type="entry name" value="GOLD"/>
    <property type="match status" value="1"/>
</dbReference>
<name>A0A7J7M7T0_9MAGN</name>
<gene>
    <name evidence="7" type="ORF">GIB67_026856</name>
</gene>
<evidence type="ECO:0000259" key="5">
    <source>
        <dbReference type="PROSITE" id="PS50191"/>
    </source>
</evidence>
<evidence type="ECO:0000313" key="8">
    <source>
        <dbReference type="Proteomes" id="UP000541444"/>
    </source>
</evidence>
<dbReference type="PROSITE" id="PS50191">
    <property type="entry name" value="CRAL_TRIO"/>
    <property type="match status" value="1"/>
</dbReference>
<dbReference type="GO" id="GO:0051301">
    <property type="term" value="P:cell division"/>
    <property type="evidence" value="ECO:0007669"/>
    <property type="project" value="UniProtKB-KW"/>
</dbReference>
<keyword evidence="4" id="KW-0131">Cell cycle</keyword>
<dbReference type="SMART" id="SM00516">
    <property type="entry name" value="SEC14"/>
    <property type="match status" value="1"/>
</dbReference>
<evidence type="ECO:0000259" key="6">
    <source>
        <dbReference type="PROSITE" id="PS50866"/>
    </source>
</evidence>
<keyword evidence="8" id="KW-1185">Reference proteome</keyword>
<evidence type="ECO:0000256" key="2">
    <source>
        <dbReference type="ARBA" id="ARBA00022618"/>
    </source>
</evidence>
<dbReference type="InterPro" id="IPR044834">
    <property type="entry name" value="PATL"/>
</dbReference>
<reference evidence="7 8" key="1">
    <citation type="journal article" date="2020" name="IScience">
        <title>Genome Sequencing of the Endangered Kingdonia uniflora (Circaeasteraceae, Ranunculales) Reveals Potential Mechanisms of Evolutionary Specialization.</title>
        <authorList>
            <person name="Sun Y."/>
            <person name="Deng T."/>
            <person name="Zhang A."/>
            <person name="Moore M.J."/>
            <person name="Landis J.B."/>
            <person name="Lin N."/>
            <person name="Zhang H."/>
            <person name="Zhang X."/>
            <person name="Huang J."/>
            <person name="Zhang X."/>
            <person name="Sun H."/>
            <person name="Wang H."/>
        </authorList>
    </citation>
    <scope>NUCLEOTIDE SEQUENCE [LARGE SCALE GENOMIC DNA]</scope>
    <source>
        <strain evidence="7">TB1705</strain>
        <tissue evidence="7">Leaf</tissue>
    </source>
</reference>
<dbReference type="InterPro" id="IPR036273">
    <property type="entry name" value="CRAL/TRIO_N_dom_sf"/>
</dbReference>
<feature type="domain" description="GOLD" evidence="6">
    <location>
        <begin position="313"/>
        <end position="411"/>
    </location>
</feature>
<evidence type="ECO:0000256" key="4">
    <source>
        <dbReference type="ARBA" id="ARBA00023306"/>
    </source>
</evidence>
<dbReference type="SUPFAM" id="SSF52087">
    <property type="entry name" value="CRAL/TRIO domain"/>
    <property type="match status" value="1"/>
</dbReference>
<dbReference type="InterPro" id="IPR036865">
    <property type="entry name" value="CRAL-TRIO_dom_sf"/>
</dbReference>
<comment type="caution">
    <text evidence="7">The sequence shown here is derived from an EMBL/GenBank/DDBJ whole genome shotgun (WGS) entry which is preliminary data.</text>
</comment>
<keyword evidence="2" id="KW-0132">Cell division</keyword>
<dbReference type="SUPFAM" id="SSF46938">
    <property type="entry name" value="CRAL/TRIO N-terminal domain"/>
    <property type="match status" value="1"/>
</dbReference>
<dbReference type="InterPro" id="IPR056794">
    <property type="entry name" value="PATL1-6_C_GOLD"/>
</dbReference>
<dbReference type="PANTHER" id="PTHR45932">
    <property type="entry name" value="PATELLIN-1"/>
    <property type="match status" value="1"/>
</dbReference>
<evidence type="ECO:0000256" key="1">
    <source>
        <dbReference type="ARBA" id="ARBA00007155"/>
    </source>
</evidence>
<protein>
    <submittedName>
        <fullName evidence="7">Uncharacterized protein</fullName>
    </submittedName>
</protein>
<dbReference type="CDD" id="cd00170">
    <property type="entry name" value="SEC14"/>
    <property type="match status" value="1"/>
</dbReference>
<dbReference type="Pfam" id="PF25099">
    <property type="entry name" value="GOLD_PATL1_C"/>
    <property type="match status" value="1"/>
</dbReference>
<comment type="similarity">
    <text evidence="1">Belongs to the patellin family.</text>
</comment>
<accession>A0A7J7M7T0</accession>
<dbReference type="PANTHER" id="PTHR45932:SF3">
    <property type="entry name" value="PATELLIN-4-LIKE"/>
    <property type="match status" value="1"/>
</dbReference>
<dbReference type="Gene3D" id="2.60.120.680">
    <property type="entry name" value="GOLD domain"/>
    <property type="match status" value="1"/>
</dbReference>
<dbReference type="EMBL" id="JACGCM010001723">
    <property type="protein sequence ID" value="KAF6150935.1"/>
    <property type="molecule type" value="Genomic_DNA"/>
</dbReference>
<dbReference type="Gene3D" id="3.40.525.10">
    <property type="entry name" value="CRAL-TRIO lipid binding domain"/>
    <property type="match status" value="1"/>
</dbReference>
<dbReference type="InterPro" id="IPR009038">
    <property type="entry name" value="GOLD_dom"/>
</dbReference>